<dbReference type="InterPro" id="IPR002577">
    <property type="entry name" value="HTH_HxlR"/>
</dbReference>
<dbReference type="PANTHER" id="PTHR33204">
    <property type="entry name" value="TRANSCRIPTIONAL REGULATOR, MARR FAMILY"/>
    <property type="match status" value="1"/>
</dbReference>
<reference evidence="5 6" key="1">
    <citation type="submission" date="2019-07" db="EMBL/GenBank/DDBJ databases">
        <title>New species of Amycolatopsis and Streptomyces.</title>
        <authorList>
            <person name="Duangmal K."/>
            <person name="Teo W.F.A."/>
            <person name="Lipun K."/>
        </authorList>
    </citation>
    <scope>NUCLEOTIDE SEQUENCE [LARGE SCALE GENOMIC DNA]</scope>
    <source>
        <strain evidence="5 6">JCM 30562</strain>
    </source>
</reference>
<evidence type="ECO:0000256" key="1">
    <source>
        <dbReference type="ARBA" id="ARBA00023015"/>
    </source>
</evidence>
<dbReference type="InterPro" id="IPR036390">
    <property type="entry name" value="WH_DNA-bd_sf"/>
</dbReference>
<gene>
    <name evidence="5" type="ORF">FNH06_03410</name>
</gene>
<sequence>MAASAPRPGKPVRGSETGRPIMAALDLLGRRWSMRILWELSQAPAGFRDLQRRCENMSSSVLSVRLNELTGTQLVSIDDEGYQLTEPGRQLVDAIAPLEAWSVRWAGALGKNSRRPRDSSVS</sequence>
<accession>A0A558AM64</accession>
<keyword evidence="1" id="KW-0805">Transcription regulation</keyword>
<dbReference type="Proteomes" id="UP000318578">
    <property type="component" value="Unassembled WGS sequence"/>
</dbReference>
<comment type="caution">
    <text evidence="5">The sequence shown here is derived from an EMBL/GenBank/DDBJ whole genome shotgun (WGS) entry which is preliminary data.</text>
</comment>
<dbReference type="PROSITE" id="PS51118">
    <property type="entry name" value="HTH_HXLR"/>
    <property type="match status" value="1"/>
</dbReference>
<keyword evidence="3" id="KW-0804">Transcription</keyword>
<dbReference type="Pfam" id="PF01638">
    <property type="entry name" value="HxlR"/>
    <property type="match status" value="1"/>
</dbReference>
<keyword evidence="2" id="KW-0238">DNA-binding</keyword>
<evidence type="ECO:0000259" key="4">
    <source>
        <dbReference type="PROSITE" id="PS51118"/>
    </source>
</evidence>
<name>A0A558AM64_9PSEU</name>
<dbReference type="InterPro" id="IPR036388">
    <property type="entry name" value="WH-like_DNA-bd_sf"/>
</dbReference>
<feature type="domain" description="HTH hxlR-type" evidence="4">
    <location>
        <begin position="19"/>
        <end position="110"/>
    </location>
</feature>
<proteinExistence type="predicted"/>
<dbReference type="AlphaFoldDB" id="A0A558AM64"/>
<dbReference type="Gene3D" id="1.10.10.10">
    <property type="entry name" value="Winged helix-like DNA-binding domain superfamily/Winged helix DNA-binding domain"/>
    <property type="match status" value="1"/>
</dbReference>
<dbReference type="GO" id="GO:0003677">
    <property type="term" value="F:DNA binding"/>
    <property type="evidence" value="ECO:0007669"/>
    <property type="project" value="UniProtKB-KW"/>
</dbReference>
<dbReference type="OrthoDB" id="8904061at2"/>
<evidence type="ECO:0000313" key="5">
    <source>
        <dbReference type="EMBL" id="TVT25330.1"/>
    </source>
</evidence>
<organism evidence="5 6">
    <name type="scientific">Amycolatopsis acidiphila</name>
    <dbReference type="NCBI Taxonomy" id="715473"/>
    <lineage>
        <taxon>Bacteria</taxon>
        <taxon>Bacillati</taxon>
        <taxon>Actinomycetota</taxon>
        <taxon>Actinomycetes</taxon>
        <taxon>Pseudonocardiales</taxon>
        <taxon>Pseudonocardiaceae</taxon>
        <taxon>Amycolatopsis</taxon>
    </lineage>
</organism>
<dbReference type="EMBL" id="VJZA01000003">
    <property type="protein sequence ID" value="TVT25330.1"/>
    <property type="molecule type" value="Genomic_DNA"/>
</dbReference>
<evidence type="ECO:0000256" key="2">
    <source>
        <dbReference type="ARBA" id="ARBA00023125"/>
    </source>
</evidence>
<protein>
    <submittedName>
        <fullName evidence="5">Helix-turn-helix transcriptional regulator</fullName>
    </submittedName>
</protein>
<evidence type="ECO:0000313" key="6">
    <source>
        <dbReference type="Proteomes" id="UP000318578"/>
    </source>
</evidence>
<dbReference type="SUPFAM" id="SSF46785">
    <property type="entry name" value="Winged helix' DNA-binding domain"/>
    <property type="match status" value="1"/>
</dbReference>
<evidence type="ECO:0000256" key="3">
    <source>
        <dbReference type="ARBA" id="ARBA00023163"/>
    </source>
</evidence>
<keyword evidence="6" id="KW-1185">Reference proteome</keyword>
<dbReference type="PANTHER" id="PTHR33204:SF37">
    <property type="entry name" value="HTH-TYPE TRANSCRIPTIONAL REGULATOR YODB"/>
    <property type="match status" value="1"/>
</dbReference>
<dbReference type="RefSeq" id="WP_144633373.1">
    <property type="nucleotide sequence ID" value="NZ_BNAX01000014.1"/>
</dbReference>